<dbReference type="PANTHER" id="PTHR33392:SF6">
    <property type="entry name" value="POLYISOPRENYL-TEICHOIC ACID--PEPTIDOGLYCAN TEICHOIC ACID TRANSFERASE TAGU"/>
    <property type="match status" value="1"/>
</dbReference>
<comment type="caution">
    <text evidence="4">The sequence shown here is derived from an EMBL/GenBank/DDBJ whole genome shotgun (WGS) entry which is preliminary data.</text>
</comment>
<dbReference type="EMBL" id="PZZP01000001">
    <property type="protein sequence ID" value="PTM60000.1"/>
    <property type="molecule type" value="Genomic_DNA"/>
</dbReference>
<dbReference type="InterPro" id="IPR004474">
    <property type="entry name" value="LytR_CpsA_psr"/>
</dbReference>
<gene>
    <name evidence="4" type="ORF">C8J48_2639</name>
</gene>
<dbReference type="AlphaFoldDB" id="A0A2T4ZDN0"/>
<reference evidence="4 5" key="1">
    <citation type="submission" date="2018-04" db="EMBL/GenBank/DDBJ databases">
        <title>Genomic Encyclopedia of Archaeal and Bacterial Type Strains, Phase II (KMG-II): from individual species to whole genera.</title>
        <authorList>
            <person name="Goeker M."/>
        </authorList>
    </citation>
    <scope>NUCLEOTIDE SEQUENCE [LARGE SCALE GENOMIC DNA]</scope>
    <source>
        <strain evidence="4 5">DSM 45169</strain>
    </source>
</reference>
<sequence length="346" mass="38960">MSVCLLVSGYFIYLIWDAASESFDQMKRDKSAKRDGVVNTDEPFSVLILGTDVKVESNQPWRSDVIMVATFNPNDHSMKMLSIPRDTYTEIPNSNGVKTKINAAPVYGQKANAGAVTNSAIAVEELLNIPIDYYVKVNFTGFMEVVDALGGIEVNVPFTFTTRLFNQYKTYEEGPAHLNGEEALGYVRMRKQDPRGDAGRNDRQREVLQSLMNQALSITSITKVDDIMQSVGNNITHNFKMNQIMDLQKIYRESKDDSESIKMEGYDDKNNPEGVWYHYISDEERLRVSNLLRKHLELPLETLDGQPYDPEQAPTDETEENTEGQPEPTNPEQSPDGSGIPDSNTP</sequence>
<evidence type="ECO:0000313" key="4">
    <source>
        <dbReference type="EMBL" id="PTM60000.1"/>
    </source>
</evidence>
<dbReference type="PANTHER" id="PTHR33392">
    <property type="entry name" value="POLYISOPRENYL-TEICHOIC ACID--PEPTIDOGLYCAN TEICHOIC ACID TRANSFERASE TAGU"/>
    <property type="match status" value="1"/>
</dbReference>
<evidence type="ECO:0000256" key="2">
    <source>
        <dbReference type="SAM" id="MobiDB-lite"/>
    </source>
</evidence>
<evidence type="ECO:0000259" key="3">
    <source>
        <dbReference type="Pfam" id="PF03816"/>
    </source>
</evidence>
<dbReference type="InterPro" id="IPR050922">
    <property type="entry name" value="LytR/CpsA/Psr_CW_biosynth"/>
</dbReference>
<feature type="domain" description="Cell envelope-related transcriptional attenuator" evidence="3">
    <location>
        <begin position="62"/>
        <end position="216"/>
    </location>
</feature>
<dbReference type="Pfam" id="PF03816">
    <property type="entry name" value="LytR_cpsA_psr"/>
    <property type="match status" value="1"/>
</dbReference>
<dbReference type="OrthoDB" id="27330at2"/>
<proteinExistence type="inferred from homology"/>
<feature type="region of interest" description="Disordered" evidence="2">
    <location>
        <begin position="301"/>
        <end position="346"/>
    </location>
</feature>
<comment type="similarity">
    <text evidence="1">Belongs to the LytR/CpsA/Psr (LCP) family.</text>
</comment>
<dbReference type="NCBIfam" id="TIGR00350">
    <property type="entry name" value="lytR_cpsA_psr"/>
    <property type="match status" value="1"/>
</dbReference>
<feature type="compositionally biased region" description="Polar residues" evidence="2">
    <location>
        <begin position="330"/>
        <end position="346"/>
    </location>
</feature>
<evidence type="ECO:0000313" key="5">
    <source>
        <dbReference type="Proteomes" id="UP000241639"/>
    </source>
</evidence>
<name>A0A2T4ZDN0_9BACL</name>
<keyword evidence="5" id="KW-1185">Reference proteome</keyword>
<dbReference type="Gene3D" id="3.40.630.190">
    <property type="entry name" value="LCP protein"/>
    <property type="match status" value="1"/>
</dbReference>
<dbReference type="Proteomes" id="UP000241639">
    <property type="component" value="Unassembled WGS sequence"/>
</dbReference>
<protein>
    <submittedName>
        <fullName evidence="4">LytR family transcriptional attenuator</fullName>
    </submittedName>
</protein>
<organism evidence="4 5">
    <name type="scientific">Desmospora activa DSM 45169</name>
    <dbReference type="NCBI Taxonomy" id="1121389"/>
    <lineage>
        <taxon>Bacteria</taxon>
        <taxon>Bacillati</taxon>
        <taxon>Bacillota</taxon>
        <taxon>Bacilli</taxon>
        <taxon>Bacillales</taxon>
        <taxon>Thermoactinomycetaceae</taxon>
        <taxon>Desmospora</taxon>
    </lineage>
</organism>
<accession>A0A2T4ZDN0</accession>
<evidence type="ECO:0000256" key="1">
    <source>
        <dbReference type="ARBA" id="ARBA00006068"/>
    </source>
</evidence>